<feature type="transmembrane region" description="Helical" evidence="1">
    <location>
        <begin position="179"/>
        <end position="196"/>
    </location>
</feature>
<name>A0A3M8DB06_9BACL</name>
<sequence>MIASVTMVSIVIQGLISLLFPIGLFLYMRKRVRFTMRPVWIGAAIFLIFTQIFEKVLHLVVLQGIPDIQNNPVVFAVYGALAAGIFEEVGRYIGFSWLLKSYRERKDGLAYGLGHGGFEAIFIGAISSIQAFVFAILINEGRFLSTIGSSIPADMAAALQDQMLSMSSFEFILGGFERIPAIFIQIALSLIVLHAVNTRRKGLVLIAILLHAVIDFVPGLYQGYKGELSIWVAEAVILLFGIAAVWYIRSSRFWSGSEK</sequence>
<keyword evidence="1" id="KW-0812">Transmembrane</keyword>
<gene>
    <name evidence="2" type="ORF">EDM56_19880</name>
</gene>
<dbReference type="PIRSF" id="PIRSF033101">
    <property type="entry name" value="UCP033101"/>
    <property type="match status" value="1"/>
</dbReference>
<comment type="caution">
    <text evidence="2">The sequence shown here is derived from an EMBL/GenBank/DDBJ whole genome shotgun (WGS) entry which is preliminary data.</text>
</comment>
<evidence type="ECO:0000313" key="2">
    <source>
        <dbReference type="EMBL" id="RNB85168.1"/>
    </source>
</evidence>
<feature type="transmembrane region" description="Helical" evidence="1">
    <location>
        <begin position="203"/>
        <end position="222"/>
    </location>
</feature>
<keyword evidence="1" id="KW-1133">Transmembrane helix</keyword>
<evidence type="ECO:0000313" key="3">
    <source>
        <dbReference type="Proteomes" id="UP000271031"/>
    </source>
</evidence>
<organism evidence="2 3">
    <name type="scientific">Brevibacillus fluminis</name>
    <dbReference type="NCBI Taxonomy" id="511487"/>
    <lineage>
        <taxon>Bacteria</taxon>
        <taxon>Bacillati</taxon>
        <taxon>Bacillota</taxon>
        <taxon>Bacilli</taxon>
        <taxon>Bacillales</taxon>
        <taxon>Paenibacillaceae</taxon>
        <taxon>Brevibacillus</taxon>
    </lineage>
</organism>
<proteinExistence type="predicted"/>
<feature type="transmembrane region" description="Helical" evidence="1">
    <location>
        <begin position="39"/>
        <end position="61"/>
    </location>
</feature>
<dbReference type="OrthoDB" id="9807167at2"/>
<feature type="transmembrane region" description="Helical" evidence="1">
    <location>
        <begin position="228"/>
        <end position="248"/>
    </location>
</feature>
<feature type="transmembrane region" description="Helical" evidence="1">
    <location>
        <begin position="6"/>
        <end position="27"/>
    </location>
</feature>
<keyword evidence="1" id="KW-0472">Membrane</keyword>
<dbReference type="InterPro" id="IPR011397">
    <property type="entry name" value="YhfC"/>
</dbReference>
<dbReference type="Pfam" id="PF10086">
    <property type="entry name" value="YhfC"/>
    <property type="match status" value="1"/>
</dbReference>
<keyword evidence="2" id="KW-0645">Protease</keyword>
<protein>
    <submittedName>
        <fullName evidence="2">YhfC family intramembrane metalloprotease</fullName>
    </submittedName>
</protein>
<keyword evidence="3" id="KW-1185">Reference proteome</keyword>
<keyword evidence="2" id="KW-0378">Hydrolase</keyword>
<dbReference type="GO" id="GO:0008237">
    <property type="term" value="F:metallopeptidase activity"/>
    <property type="evidence" value="ECO:0007669"/>
    <property type="project" value="UniProtKB-KW"/>
</dbReference>
<reference evidence="2 3" key="1">
    <citation type="submission" date="2018-10" db="EMBL/GenBank/DDBJ databases">
        <title>Phylogenomics of Brevibacillus.</title>
        <authorList>
            <person name="Dunlap C."/>
        </authorList>
    </citation>
    <scope>NUCLEOTIDE SEQUENCE [LARGE SCALE GENOMIC DNA]</scope>
    <source>
        <strain evidence="2 3">JCM 15716</strain>
    </source>
</reference>
<dbReference type="RefSeq" id="WP_122919653.1">
    <property type="nucleotide sequence ID" value="NZ_RHHQ01000015.1"/>
</dbReference>
<evidence type="ECO:0000256" key="1">
    <source>
        <dbReference type="SAM" id="Phobius"/>
    </source>
</evidence>
<dbReference type="GO" id="GO:0006508">
    <property type="term" value="P:proteolysis"/>
    <property type="evidence" value="ECO:0007669"/>
    <property type="project" value="UniProtKB-KW"/>
</dbReference>
<feature type="transmembrane region" description="Helical" evidence="1">
    <location>
        <begin position="120"/>
        <end position="138"/>
    </location>
</feature>
<accession>A0A3M8DB06</accession>
<feature type="transmembrane region" description="Helical" evidence="1">
    <location>
        <begin position="73"/>
        <end position="99"/>
    </location>
</feature>
<keyword evidence="2" id="KW-0482">Metalloprotease</keyword>
<dbReference type="AlphaFoldDB" id="A0A3M8DB06"/>
<dbReference type="EMBL" id="RHHQ01000015">
    <property type="protein sequence ID" value="RNB85168.1"/>
    <property type="molecule type" value="Genomic_DNA"/>
</dbReference>
<dbReference type="Proteomes" id="UP000271031">
    <property type="component" value="Unassembled WGS sequence"/>
</dbReference>